<evidence type="ECO:0000313" key="5">
    <source>
        <dbReference type="Proteomes" id="UP000515220"/>
    </source>
</evidence>
<dbReference type="AlphaFoldDB" id="A0A6S6PLQ4"/>
<protein>
    <recommendedName>
        <fullName evidence="6">TonB-dependent receptor-like beta-barrel domain-containing protein</fullName>
    </recommendedName>
</protein>
<keyword evidence="3" id="KW-0998">Cell outer membrane</keyword>
<evidence type="ECO:0000256" key="1">
    <source>
        <dbReference type="ARBA" id="ARBA00004442"/>
    </source>
</evidence>
<keyword evidence="2" id="KW-0472">Membrane</keyword>
<organism evidence="4 5">
    <name type="scientific">Acetobacter aceti</name>
    <dbReference type="NCBI Taxonomy" id="435"/>
    <lineage>
        <taxon>Bacteria</taxon>
        <taxon>Pseudomonadati</taxon>
        <taxon>Pseudomonadota</taxon>
        <taxon>Alphaproteobacteria</taxon>
        <taxon>Acetobacterales</taxon>
        <taxon>Acetobacteraceae</taxon>
        <taxon>Acetobacter</taxon>
        <taxon>Acetobacter subgen. Acetobacter</taxon>
    </lineage>
</organism>
<sequence length="56" mass="6296">MNAPDLRGPQEHWSVTVYGQNLADPRYWLSGRTQATFYGVIPGLPRFVGAKINVSY</sequence>
<proteinExistence type="predicted"/>
<dbReference type="Gene3D" id="2.40.170.20">
    <property type="entry name" value="TonB-dependent receptor, beta-barrel domain"/>
    <property type="match status" value="1"/>
</dbReference>
<dbReference type="SUPFAM" id="SSF56935">
    <property type="entry name" value="Porins"/>
    <property type="match status" value="1"/>
</dbReference>
<accession>A0A6S6PLQ4</accession>
<evidence type="ECO:0008006" key="6">
    <source>
        <dbReference type="Google" id="ProtNLM"/>
    </source>
</evidence>
<dbReference type="GO" id="GO:0009279">
    <property type="term" value="C:cell outer membrane"/>
    <property type="evidence" value="ECO:0007669"/>
    <property type="project" value="UniProtKB-SubCell"/>
</dbReference>
<evidence type="ECO:0000256" key="3">
    <source>
        <dbReference type="ARBA" id="ARBA00023237"/>
    </source>
</evidence>
<dbReference type="EMBL" id="AP023326">
    <property type="protein sequence ID" value="BCI68263.1"/>
    <property type="molecule type" value="Genomic_DNA"/>
</dbReference>
<reference evidence="4 5" key="1">
    <citation type="submission" date="2020-07" db="EMBL/GenBank/DDBJ databases">
        <title>Complete Genome Sequence of an acetic acid bacterium, Acetobacter aceti JCM20276.</title>
        <authorList>
            <person name="Hirose Y."/>
            <person name="Mihara H."/>
        </authorList>
    </citation>
    <scope>NUCLEOTIDE SEQUENCE [LARGE SCALE GENOMIC DNA]</scope>
    <source>
        <strain evidence="4 5">JCM20276</strain>
    </source>
</reference>
<gene>
    <name evidence="4" type="ORF">AAJCM20276_28870</name>
</gene>
<comment type="subcellular location">
    <subcellularLocation>
        <location evidence="1">Cell outer membrane</location>
    </subcellularLocation>
</comment>
<evidence type="ECO:0000256" key="2">
    <source>
        <dbReference type="ARBA" id="ARBA00023136"/>
    </source>
</evidence>
<evidence type="ECO:0000313" key="4">
    <source>
        <dbReference type="EMBL" id="BCI68263.1"/>
    </source>
</evidence>
<dbReference type="Proteomes" id="UP000515220">
    <property type="component" value="Chromosome"/>
</dbReference>
<name>A0A6S6PLQ4_ACEAC</name>
<dbReference type="InterPro" id="IPR036942">
    <property type="entry name" value="Beta-barrel_TonB_sf"/>
</dbReference>